<evidence type="ECO:0000313" key="3">
    <source>
        <dbReference type="Proteomes" id="UP001154282"/>
    </source>
</evidence>
<gene>
    <name evidence="2" type="ORF">LITE_LOCUS14775</name>
</gene>
<proteinExistence type="predicted"/>
<dbReference type="Pfam" id="PF04949">
    <property type="entry name" value="Transcrip_act"/>
    <property type="match status" value="1"/>
</dbReference>
<dbReference type="EMBL" id="CAMGYJ010000005">
    <property type="protein sequence ID" value="CAI0410448.1"/>
    <property type="molecule type" value="Genomic_DNA"/>
</dbReference>
<feature type="region of interest" description="Disordered" evidence="1">
    <location>
        <begin position="109"/>
        <end position="142"/>
    </location>
</feature>
<protein>
    <recommendedName>
        <fullName evidence="4">RAB6-interacting golgin</fullName>
    </recommendedName>
</protein>
<dbReference type="InterPro" id="IPR007033">
    <property type="entry name" value="GORAB"/>
</dbReference>
<accession>A0AAV0JLH5</accession>
<evidence type="ECO:0000256" key="1">
    <source>
        <dbReference type="SAM" id="MobiDB-lite"/>
    </source>
</evidence>
<evidence type="ECO:0000313" key="2">
    <source>
        <dbReference type="EMBL" id="CAI0410448.1"/>
    </source>
</evidence>
<feature type="non-terminal residue" evidence="2">
    <location>
        <position position="1"/>
    </location>
</feature>
<organism evidence="2 3">
    <name type="scientific">Linum tenue</name>
    <dbReference type="NCBI Taxonomy" id="586396"/>
    <lineage>
        <taxon>Eukaryota</taxon>
        <taxon>Viridiplantae</taxon>
        <taxon>Streptophyta</taxon>
        <taxon>Embryophyta</taxon>
        <taxon>Tracheophyta</taxon>
        <taxon>Spermatophyta</taxon>
        <taxon>Magnoliopsida</taxon>
        <taxon>eudicotyledons</taxon>
        <taxon>Gunneridae</taxon>
        <taxon>Pentapetalae</taxon>
        <taxon>rosids</taxon>
        <taxon>fabids</taxon>
        <taxon>Malpighiales</taxon>
        <taxon>Linaceae</taxon>
        <taxon>Linum</taxon>
    </lineage>
</organism>
<sequence>HQPKSKTPLVSLPSGWRAERVRCSAQKAKASLERRSRTISRFEATARTTTTTTTTTKKHTTPPLRQMLSWVFSFWRKKLWLGFQAPVINIKKQREIDVKESERTRMINNSSIGSSSSERTMSVEQENGEISNHQHHKDEGLDDEASRVAMLAALQAKEEEIERRKMAVKGRVELELGRVEEETKKLVHIWEEIQVMEDPMKKEVAMLRKKVDLANREVKGLAQSSQKKEKEYKEVLEAFNEKSKEKSALVATLKDLLARSESLRMKKLEELSKFVESTD</sequence>
<dbReference type="Proteomes" id="UP001154282">
    <property type="component" value="Unassembled WGS sequence"/>
</dbReference>
<comment type="caution">
    <text evidence="2">The sequence shown here is derived from an EMBL/GenBank/DDBJ whole genome shotgun (WGS) entry which is preliminary data.</text>
</comment>
<reference evidence="2" key="1">
    <citation type="submission" date="2022-08" db="EMBL/GenBank/DDBJ databases">
        <authorList>
            <person name="Gutierrez-Valencia J."/>
        </authorList>
    </citation>
    <scope>NUCLEOTIDE SEQUENCE</scope>
</reference>
<name>A0AAV0JLH5_9ROSI</name>
<evidence type="ECO:0008006" key="4">
    <source>
        <dbReference type="Google" id="ProtNLM"/>
    </source>
</evidence>
<dbReference type="PANTHER" id="PTHR21470">
    <property type="entry name" value="RAB6-INTERACTING PROTEIN GORAB"/>
    <property type="match status" value="1"/>
</dbReference>
<dbReference type="PANTHER" id="PTHR21470:SF3">
    <property type="entry name" value="RAB6-INTERACTING GOLGIN"/>
    <property type="match status" value="1"/>
</dbReference>
<keyword evidence="3" id="KW-1185">Reference proteome</keyword>
<feature type="compositionally biased region" description="Polar residues" evidence="1">
    <location>
        <begin position="118"/>
        <end position="131"/>
    </location>
</feature>
<dbReference type="AlphaFoldDB" id="A0AAV0JLH5"/>